<proteinExistence type="predicted"/>
<evidence type="ECO:0000313" key="3">
    <source>
        <dbReference type="Proteomes" id="UP000077623"/>
    </source>
</evidence>
<name>A0A1A9QDD0_9MOLU</name>
<dbReference type="Proteomes" id="UP000077623">
    <property type="component" value="Unassembled WGS sequence"/>
</dbReference>
<gene>
    <name evidence="2" type="ORF">A6V39_03575</name>
</gene>
<keyword evidence="1" id="KW-0472">Membrane</keyword>
<evidence type="ECO:0000313" key="2">
    <source>
        <dbReference type="EMBL" id="OAL09966.1"/>
    </source>
</evidence>
<protein>
    <submittedName>
        <fullName evidence="2">Uncharacterized protein</fullName>
    </submittedName>
</protein>
<feature type="transmembrane region" description="Helical" evidence="1">
    <location>
        <begin position="12"/>
        <end position="29"/>
    </location>
</feature>
<accession>A0A1A9QDD0</accession>
<dbReference type="STRING" id="432608.A6V39_03575"/>
<dbReference type="EMBL" id="LWUJ01000012">
    <property type="protein sequence ID" value="OAL09966.1"/>
    <property type="molecule type" value="Genomic_DNA"/>
</dbReference>
<sequence length="202" mass="22415">MTLKAIRQLTNIAWIIGGVSAATAGYSYINSKKEQVFVEYNRKPLGTISTIDDIEDYEKQKGCQFLFFTKQEKATTIRQAGDDERVNRSAAPVQANVSSSPSPVVKASSASVSAPAPLPAIQPAINPNYPNIPRYNEWNNGGVLSARNYVSKNEKRREKVIKKAEEMKSRCEKGQIIYEEIEDTTITTSNRLNDAQSRPTAN</sequence>
<keyword evidence="1" id="KW-0812">Transmembrane</keyword>
<keyword evidence="1" id="KW-1133">Transmembrane helix</keyword>
<keyword evidence="3" id="KW-1185">Reference proteome</keyword>
<organism evidence="2 3">
    <name type="scientific">Candidatus Mycoplasma haematobovis</name>
    <dbReference type="NCBI Taxonomy" id="432608"/>
    <lineage>
        <taxon>Bacteria</taxon>
        <taxon>Bacillati</taxon>
        <taxon>Mycoplasmatota</taxon>
        <taxon>Mollicutes</taxon>
        <taxon>Mycoplasmataceae</taxon>
        <taxon>Mycoplasma</taxon>
    </lineage>
</organism>
<evidence type="ECO:0000256" key="1">
    <source>
        <dbReference type="SAM" id="Phobius"/>
    </source>
</evidence>
<comment type="caution">
    <text evidence="2">The sequence shown here is derived from an EMBL/GenBank/DDBJ whole genome shotgun (WGS) entry which is preliminary data.</text>
</comment>
<dbReference type="RefSeq" id="WP_187150352.1">
    <property type="nucleotide sequence ID" value="NZ_LWUJ01000012.1"/>
</dbReference>
<reference evidence="3" key="1">
    <citation type="submission" date="2016-04" db="EMBL/GenBank/DDBJ databases">
        <authorList>
            <person name="Quiroz-Castaneda R.E."/>
            <person name="Martinez-Ocampo F."/>
        </authorList>
    </citation>
    <scope>NUCLEOTIDE SEQUENCE [LARGE SCALE GENOMIC DNA]</scope>
    <source>
        <strain evidence="3">INIFAP01</strain>
    </source>
</reference>
<dbReference type="AlphaFoldDB" id="A0A1A9QDD0"/>